<evidence type="ECO:0000313" key="3">
    <source>
        <dbReference type="EMBL" id="MBC2408855.1"/>
    </source>
</evidence>
<dbReference type="InterPro" id="IPR001387">
    <property type="entry name" value="Cro/C1-type_HTH"/>
</dbReference>
<dbReference type="GO" id="GO:0003677">
    <property type="term" value="F:DNA binding"/>
    <property type="evidence" value="ECO:0007669"/>
    <property type="project" value="InterPro"/>
</dbReference>
<evidence type="ECO:0000313" key="4">
    <source>
        <dbReference type="Proteomes" id="UP000520513"/>
    </source>
</evidence>
<name>A0A7X1AQM6_9PSED</name>
<dbReference type="PROSITE" id="PS50943">
    <property type="entry name" value="HTH_CROC1"/>
    <property type="match status" value="1"/>
</dbReference>
<keyword evidence="5" id="KW-1185">Reference proteome</keyword>
<dbReference type="SMART" id="SM00530">
    <property type="entry name" value="HTH_XRE"/>
    <property type="match status" value="1"/>
</dbReference>
<dbReference type="RefSeq" id="WP_185708504.1">
    <property type="nucleotide sequence ID" value="NZ_JAAXCY010000009.1"/>
</dbReference>
<dbReference type="EMBL" id="JAAXCY010000009">
    <property type="protein sequence ID" value="MBC2408855.1"/>
    <property type="molecule type" value="Genomic_DNA"/>
</dbReference>
<dbReference type="Gene3D" id="1.10.260.40">
    <property type="entry name" value="lambda repressor-like DNA-binding domains"/>
    <property type="match status" value="1"/>
</dbReference>
<dbReference type="Pfam" id="PF01381">
    <property type="entry name" value="HTH_3"/>
    <property type="match status" value="1"/>
</dbReference>
<dbReference type="AlphaFoldDB" id="A0A7X1AQM6"/>
<dbReference type="SUPFAM" id="SSF47413">
    <property type="entry name" value="lambda repressor-like DNA-binding domains"/>
    <property type="match status" value="1"/>
</dbReference>
<gene>
    <name evidence="2" type="ORF">HF209_16775</name>
    <name evidence="3" type="ORF">HF257_22830</name>
</gene>
<reference evidence="4 5" key="1">
    <citation type="submission" date="2020-04" db="EMBL/GenBank/DDBJ databases">
        <title>Pseudomonas crami sp. nov., a novel proteolytic bacterial species isolated from cream.</title>
        <authorList>
            <person name="Hofmann K."/>
            <person name="Woller A."/>
            <person name="Huptas C."/>
            <person name="Wenning M."/>
            <person name="Scherer S."/>
            <person name="Doll E.V."/>
        </authorList>
    </citation>
    <scope>NUCLEOTIDE SEQUENCE [LARGE SCALE GENOMIC DNA]</scope>
    <source>
        <strain evidence="2 5">WS 5096</strain>
        <strain evidence="3 4">WS 5106</strain>
    </source>
</reference>
<organism evidence="3 4">
    <name type="scientific">Pseudomonas cremoris</name>
    <dbReference type="NCBI Taxonomy" id="2724178"/>
    <lineage>
        <taxon>Bacteria</taxon>
        <taxon>Pseudomonadati</taxon>
        <taxon>Pseudomonadota</taxon>
        <taxon>Gammaproteobacteria</taxon>
        <taxon>Pseudomonadales</taxon>
        <taxon>Pseudomonadaceae</taxon>
        <taxon>Pseudomonas</taxon>
    </lineage>
</organism>
<accession>A0A7X1AQM6</accession>
<comment type="caution">
    <text evidence="3">The sequence shown here is derived from an EMBL/GenBank/DDBJ whole genome shotgun (WGS) entry which is preliminary data.</text>
</comment>
<dbReference type="InterPro" id="IPR010982">
    <property type="entry name" value="Lambda_DNA-bd_dom_sf"/>
</dbReference>
<evidence type="ECO:0000313" key="5">
    <source>
        <dbReference type="Proteomes" id="UP000534677"/>
    </source>
</evidence>
<proteinExistence type="predicted"/>
<sequence>MNFDQTFGNVFKRLRTSNGYSQEDFHTAVTDRYIRMLEKGKASPTLATVDKLAKILGIDPVAMMLLCEVEAAAEIEGVEAVLERIANQVRLFGGFPKPQD</sequence>
<dbReference type="CDD" id="cd00093">
    <property type="entry name" value="HTH_XRE"/>
    <property type="match status" value="1"/>
</dbReference>
<dbReference type="EMBL" id="JAAXCZ010000008">
    <property type="protein sequence ID" value="MBC2382598.1"/>
    <property type="molecule type" value="Genomic_DNA"/>
</dbReference>
<dbReference type="Proteomes" id="UP000534677">
    <property type="component" value="Unassembled WGS sequence"/>
</dbReference>
<dbReference type="Proteomes" id="UP000520513">
    <property type="component" value="Unassembled WGS sequence"/>
</dbReference>
<feature type="domain" description="HTH cro/C1-type" evidence="1">
    <location>
        <begin position="11"/>
        <end position="63"/>
    </location>
</feature>
<evidence type="ECO:0000313" key="2">
    <source>
        <dbReference type="EMBL" id="MBC2382598.1"/>
    </source>
</evidence>
<evidence type="ECO:0000259" key="1">
    <source>
        <dbReference type="PROSITE" id="PS50943"/>
    </source>
</evidence>
<protein>
    <submittedName>
        <fullName evidence="3">Helix-turn-helix transcriptional regulator</fullName>
    </submittedName>
</protein>